<dbReference type="InterPro" id="IPR006059">
    <property type="entry name" value="SBP"/>
</dbReference>
<proteinExistence type="inferred from homology"/>
<evidence type="ECO:0000256" key="5">
    <source>
        <dbReference type="SAM" id="MobiDB-lite"/>
    </source>
</evidence>
<dbReference type="NCBIfam" id="TIGR03851">
    <property type="entry name" value="chitin_NgcE"/>
    <property type="match status" value="1"/>
</dbReference>
<dbReference type="PANTHER" id="PTHR43649">
    <property type="entry name" value="ARABINOSE-BINDING PROTEIN-RELATED"/>
    <property type="match status" value="1"/>
</dbReference>
<name>A0ABS5ARM9_9PSEU</name>
<feature type="region of interest" description="Disordered" evidence="5">
    <location>
        <begin position="31"/>
        <end position="53"/>
    </location>
</feature>
<evidence type="ECO:0000256" key="1">
    <source>
        <dbReference type="ARBA" id="ARBA00004196"/>
    </source>
</evidence>
<feature type="chain" id="PRO_5046032026" evidence="6">
    <location>
        <begin position="27"/>
        <end position="468"/>
    </location>
</feature>
<evidence type="ECO:0000256" key="2">
    <source>
        <dbReference type="ARBA" id="ARBA00008520"/>
    </source>
</evidence>
<sequence length="468" mass="49339">MTMSNVSRRSLLRAAAALGVATPLLGACVTGGGSGPGPGERGARGPQNPFGVKDGTPLEVVAFKGGYGDDYVKAAEEVYRQRYPGVTVDHKGIQQVGDALRPRFVAGTPPDVVDNTGAASLDVSALASAGQLTNLAELLDAPSWDDPAVTVRQTLLPGVVADGERDGTCVVLNYTYTVYGIWYSRSLFARHGWTYPVTWEAMLALCAEIKNAGVAPWTYQGKYPDYLTEPLLTMAAKTGGQDLVRALDNLEPGAWKQEAVRGAAEAFAELAGRGYLMPGSEALSHTEAQTAWGQGKAAFIPCGSWLEAEQKDVTPAGFDMALGLVPARTAGDKLKPTAVQAASTESYLVPAQAKNVAGGLDFLRMLFSRKACREFARTAGTLPSVAGATDGLALSSALGSVSTAVREAGTELVGFRHRGWYPKLRKATDDAVGELVTGRLTPAAWADRVQAAADELARDSGVKKYTRR</sequence>
<comment type="similarity">
    <text evidence="2">Belongs to the bacterial solute-binding protein 1 family.</text>
</comment>
<feature type="signal peptide" evidence="6">
    <location>
        <begin position="1"/>
        <end position="26"/>
    </location>
</feature>
<dbReference type="InterPro" id="IPR022386">
    <property type="entry name" value="Chitin_NgcE"/>
</dbReference>
<gene>
    <name evidence="7" type="ORF">JOF53_008096</name>
</gene>
<comment type="subcellular location">
    <subcellularLocation>
        <location evidence="1">Cell envelope</location>
    </subcellularLocation>
</comment>
<keyword evidence="3" id="KW-0813">Transport</keyword>
<reference evidence="7 8" key="1">
    <citation type="submission" date="2021-03" db="EMBL/GenBank/DDBJ databases">
        <title>Sequencing the genomes of 1000 actinobacteria strains.</title>
        <authorList>
            <person name="Klenk H.-P."/>
        </authorList>
    </citation>
    <scope>NUCLEOTIDE SEQUENCE [LARGE SCALE GENOMIC DNA]</scope>
    <source>
        <strain evidence="7 8">DSM 44580</strain>
    </source>
</reference>
<protein>
    <submittedName>
        <fullName evidence="7">N-acetylglucosamine transport system substrate-binding protein</fullName>
    </submittedName>
</protein>
<dbReference type="Pfam" id="PF01547">
    <property type="entry name" value="SBP_bac_1"/>
    <property type="match status" value="1"/>
</dbReference>
<dbReference type="InterPro" id="IPR050490">
    <property type="entry name" value="Bact_solute-bd_prot1"/>
</dbReference>
<comment type="caution">
    <text evidence="7">The sequence shown here is derived from an EMBL/GenBank/DDBJ whole genome shotgun (WGS) entry which is preliminary data.</text>
</comment>
<dbReference type="PROSITE" id="PS51318">
    <property type="entry name" value="TAT"/>
    <property type="match status" value="1"/>
</dbReference>
<dbReference type="Gene3D" id="3.40.190.10">
    <property type="entry name" value="Periplasmic binding protein-like II"/>
    <property type="match status" value="2"/>
</dbReference>
<dbReference type="SUPFAM" id="SSF53850">
    <property type="entry name" value="Periplasmic binding protein-like II"/>
    <property type="match status" value="1"/>
</dbReference>
<evidence type="ECO:0000256" key="3">
    <source>
        <dbReference type="ARBA" id="ARBA00022448"/>
    </source>
</evidence>
<evidence type="ECO:0000256" key="6">
    <source>
        <dbReference type="SAM" id="SignalP"/>
    </source>
</evidence>
<dbReference type="EMBL" id="JAGIOO010000001">
    <property type="protein sequence ID" value="MBP2479224.1"/>
    <property type="molecule type" value="Genomic_DNA"/>
</dbReference>
<evidence type="ECO:0000313" key="8">
    <source>
        <dbReference type="Proteomes" id="UP001519363"/>
    </source>
</evidence>
<dbReference type="RefSeq" id="WP_209707719.1">
    <property type="nucleotide sequence ID" value="NZ_JAGIOO010000001.1"/>
</dbReference>
<keyword evidence="4 6" id="KW-0732">Signal</keyword>
<keyword evidence="8" id="KW-1185">Reference proteome</keyword>
<evidence type="ECO:0000313" key="7">
    <source>
        <dbReference type="EMBL" id="MBP2479224.1"/>
    </source>
</evidence>
<feature type="compositionally biased region" description="Gly residues" evidence="5">
    <location>
        <begin position="31"/>
        <end position="40"/>
    </location>
</feature>
<evidence type="ECO:0000256" key="4">
    <source>
        <dbReference type="ARBA" id="ARBA00022729"/>
    </source>
</evidence>
<dbReference type="Proteomes" id="UP001519363">
    <property type="component" value="Unassembled WGS sequence"/>
</dbReference>
<dbReference type="InterPro" id="IPR006311">
    <property type="entry name" value="TAT_signal"/>
</dbReference>
<accession>A0ABS5ARM9</accession>
<dbReference type="PANTHER" id="PTHR43649:SF31">
    <property type="entry name" value="SN-GLYCEROL-3-PHOSPHATE-BINDING PERIPLASMIC PROTEIN UGPB"/>
    <property type="match status" value="1"/>
</dbReference>
<organism evidence="7 8">
    <name type="scientific">Crossiella equi</name>
    <dbReference type="NCBI Taxonomy" id="130796"/>
    <lineage>
        <taxon>Bacteria</taxon>
        <taxon>Bacillati</taxon>
        <taxon>Actinomycetota</taxon>
        <taxon>Actinomycetes</taxon>
        <taxon>Pseudonocardiales</taxon>
        <taxon>Pseudonocardiaceae</taxon>
        <taxon>Crossiella</taxon>
    </lineage>
</organism>